<dbReference type="GeneID" id="3553677"/>
<evidence type="ECO:0000313" key="2">
    <source>
        <dbReference type="Proteomes" id="UP000002296"/>
    </source>
</evidence>
<name>Q4E2I0_TRYCC</name>
<dbReference type="AlphaFoldDB" id="Q4E2I0"/>
<dbReference type="KEGG" id="tcr:508479.490"/>
<reference evidence="1 2" key="1">
    <citation type="journal article" date="2005" name="Science">
        <title>The genome sequence of Trypanosoma cruzi, etiologic agent of Chagas disease.</title>
        <authorList>
            <person name="El-Sayed N.M."/>
            <person name="Myler P.J."/>
            <person name="Bartholomeu D.C."/>
            <person name="Nilsson D."/>
            <person name="Aggarwal G."/>
            <person name="Tran A.N."/>
            <person name="Ghedin E."/>
            <person name="Worthey E.A."/>
            <person name="Delcher A.L."/>
            <person name="Blandin G."/>
            <person name="Westenberger S.J."/>
            <person name="Caler E."/>
            <person name="Cerqueira G.C."/>
            <person name="Branche C."/>
            <person name="Haas B."/>
            <person name="Anupama A."/>
            <person name="Arner E."/>
            <person name="Aslund L."/>
            <person name="Attipoe P."/>
            <person name="Bontempi E."/>
            <person name="Bringaud F."/>
            <person name="Burton P."/>
            <person name="Cadag E."/>
            <person name="Campbell D.A."/>
            <person name="Carrington M."/>
            <person name="Crabtree J."/>
            <person name="Darban H."/>
            <person name="da Silveira J.F."/>
            <person name="de Jong P."/>
            <person name="Edwards K."/>
            <person name="Englund P.T."/>
            <person name="Fazelina G."/>
            <person name="Feldblyum T."/>
            <person name="Ferella M."/>
            <person name="Frasch A.C."/>
            <person name="Gull K."/>
            <person name="Horn D."/>
            <person name="Hou L."/>
            <person name="Huang Y."/>
            <person name="Kindlund E."/>
            <person name="Klingbeil M."/>
            <person name="Kluge S."/>
            <person name="Koo H."/>
            <person name="Lacerda D."/>
            <person name="Levin M.J."/>
            <person name="Lorenzi H."/>
            <person name="Louie T."/>
            <person name="Machado C.R."/>
            <person name="McCulloch R."/>
            <person name="McKenna A."/>
            <person name="Mizuno Y."/>
            <person name="Mottram J.C."/>
            <person name="Nelson S."/>
            <person name="Ochaya S."/>
            <person name="Osoegawa K."/>
            <person name="Pai G."/>
            <person name="Parsons M."/>
            <person name="Pentony M."/>
            <person name="Pettersson U."/>
            <person name="Pop M."/>
            <person name="Ramirez J.L."/>
            <person name="Rinta J."/>
            <person name="Robertson L."/>
            <person name="Salzberg S.L."/>
            <person name="Sanchez D.O."/>
            <person name="Seyler A."/>
            <person name="Sharma R."/>
            <person name="Shetty J."/>
            <person name="Simpson A.J."/>
            <person name="Sisk E."/>
            <person name="Tammi M.T."/>
            <person name="Tarleton R."/>
            <person name="Teixeira S."/>
            <person name="Van Aken S."/>
            <person name="Vogt C."/>
            <person name="Ward P.N."/>
            <person name="Wickstead B."/>
            <person name="Wortman J."/>
            <person name="White O."/>
            <person name="Fraser C.M."/>
            <person name="Stuart K.D."/>
            <person name="Andersson B."/>
        </authorList>
    </citation>
    <scope>NUCLEOTIDE SEQUENCE [LARGE SCALE GENOMIC DNA]</scope>
    <source>
        <strain evidence="1 2">CL Brener</strain>
    </source>
</reference>
<accession>Q4E2I0</accession>
<dbReference type="InParanoid" id="Q4E2I0"/>
<keyword evidence="2" id="KW-1185">Reference proteome</keyword>
<evidence type="ECO:0000313" key="1">
    <source>
        <dbReference type="EMBL" id="EAN98990.1"/>
    </source>
</evidence>
<proteinExistence type="predicted"/>
<dbReference type="RefSeq" id="XP_820841.1">
    <property type="nucleotide sequence ID" value="XM_815748.1"/>
</dbReference>
<gene>
    <name evidence="1" type="ORF">Tc00.1047053508479.490</name>
</gene>
<dbReference type="PaxDb" id="353153-Q4E2I0"/>
<sequence length="159" mass="17351">MAAGVVFPAVLPLHPLCAMDQTFLRACGGAAFLFGKKPFAGIMIQPSVPHEAAGNFLGFIGGVAPHSCRVVGLYSAMHGEGDVRRQLPPVERHEQHGERNGGVVAACFPVIREWRMQYERQRRGTLLPCTPQIFSIKHASCTLFCCVGDYRDASLLRCV</sequence>
<organism evidence="1 2">
    <name type="scientific">Trypanosoma cruzi (strain CL Brener)</name>
    <dbReference type="NCBI Taxonomy" id="353153"/>
    <lineage>
        <taxon>Eukaryota</taxon>
        <taxon>Discoba</taxon>
        <taxon>Euglenozoa</taxon>
        <taxon>Kinetoplastea</taxon>
        <taxon>Metakinetoplastina</taxon>
        <taxon>Trypanosomatida</taxon>
        <taxon>Trypanosomatidae</taxon>
        <taxon>Trypanosoma</taxon>
        <taxon>Schizotrypanum</taxon>
    </lineage>
</organism>
<dbReference type="Proteomes" id="UP000002296">
    <property type="component" value="Unassembled WGS sequence"/>
</dbReference>
<comment type="caution">
    <text evidence="1">The sequence shown here is derived from an EMBL/GenBank/DDBJ whole genome shotgun (WGS) entry which is preliminary data.</text>
</comment>
<protein>
    <submittedName>
        <fullName evidence="1">Uncharacterized protein</fullName>
    </submittedName>
</protein>
<dbReference type="EMBL" id="AAHK01000033">
    <property type="protein sequence ID" value="EAN98990.1"/>
    <property type="molecule type" value="Genomic_DNA"/>
</dbReference>